<proteinExistence type="predicted"/>
<dbReference type="Proteomes" id="UP001163387">
    <property type="component" value="Chromosome"/>
</dbReference>
<dbReference type="RefSeq" id="WP_281748087.1">
    <property type="nucleotide sequence ID" value="NZ_AP026933.1"/>
</dbReference>
<evidence type="ECO:0000313" key="2">
    <source>
        <dbReference type="Proteomes" id="UP001163387"/>
    </source>
</evidence>
<gene>
    <name evidence="1" type="ORF">SHM_18600</name>
</gene>
<sequence length="64" mass="7244">MQNNEQGIINQNADWNIGCSAESDVYHFLKSLTNGAKIYHHQTLNNMLIAKANYLNSRSYLNSA</sequence>
<protein>
    <submittedName>
        <fullName evidence="1">Uncharacterized protein</fullName>
    </submittedName>
</protein>
<reference evidence="1 2" key="1">
    <citation type="journal article" date="2022" name="Front. Microbiol.">
        <title>Male-killing mechanisms vary between Spiroplasma species.</title>
        <authorList>
            <person name="Arai H."/>
            <person name="Inoue M."/>
            <person name="Kageyama D."/>
        </authorList>
    </citation>
    <scope>NUCLEOTIDE SEQUENCE [LARGE SCALE GENOMIC DNA]</scope>
    <source>
        <strain evidence="2">sHm</strain>
    </source>
</reference>
<organism evidence="1 2">
    <name type="scientific">Spiroplasma ixodetis</name>
    <dbReference type="NCBI Taxonomy" id="2141"/>
    <lineage>
        <taxon>Bacteria</taxon>
        <taxon>Bacillati</taxon>
        <taxon>Mycoplasmatota</taxon>
        <taxon>Mollicutes</taxon>
        <taxon>Entomoplasmatales</taxon>
        <taxon>Spiroplasmataceae</taxon>
        <taxon>Spiroplasma</taxon>
    </lineage>
</organism>
<dbReference type="EMBL" id="AP026933">
    <property type="protein sequence ID" value="BDT04214.1"/>
    <property type="molecule type" value="Genomic_DNA"/>
</dbReference>
<name>A0ABM8BWI9_9MOLU</name>
<accession>A0ABM8BWI9</accession>
<evidence type="ECO:0000313" key="1">
    <source>
        <dbReference type="EMBL" id="BDT04214.1"/>
    </source>
</evidence>
<keyword evidence="2" id="KW-1185">Reference proteome</keyword>